<dbReference type="InterPro" id="IPR000873">
    <property type="entry name" value="AMP-dep_synth/lig_dom"/>
</dbReference>
<gene>
    <name evidence="3" type="ORF">RM705_02470</name>
</gene>
<dbReference type="CDD" id="cd17646">
    <property type="entry name" value="A_NRPS_AB3403-like"/>
    <property type="match status" value="1"/>
</dbReference>
<proteinExistence type="predicted"/>
<dbReference type="Pfam" id="PF13193">
    <property type="entry name" value="AMP-binding_C"/>
    <property type="match status" value="1"/>
</dbReference>
<evidence type="ECO:0000313" key="3">
    <source>
        <dbReference type="EMBL" id="MDT0393577.1"/>
    </source>
</evidence>
<reference evidence="4" key="1">
    <citation type="submission" date="2023-07" db="EMBL/GenBank/DDBJ databases">
        <title>30 novel species of actinomycetes from the DSMZ collection.</title>
        <authorList>
            <person name="Nouioui I."/>
        </authorList>
    </citation>
    <scope>NUCLEOTIDE SEQUENCE [LARGE SCALE GENOMIC DNA]</scope>
    <source>
        <strain evidence="4">DSM 41636</strain>
    </source>
</reference>
<dbReference type="RefSeq" id="WP_311641020.1">
    <property type="nucleotide sequence ID" value="NZ_JAVRFA010000002.1"/>
</dbReference>
<dbReference type="Gene3D" id="3.30.300.30">
    <property type="match status" value="1"/>
</dbReference>
<evidence type="ECO:0000259" key="1">
    <source>
        <dbReference type="Pfam" id="PF00501"/>
    </source>
</evidence>
<dbReference type="InterPro" id="IPR045851">
    <property type="entry name" value="AMP-bd_C_sf"/>
</dbReference>
<dbReference type="Pfam" id="PF00501">
    <property type="entry name" value="AMP-binding"/>
    <property type="match status" value="1"/>
</dbReference>
<organism evidence="3 4">
    <name type="scientific">Streptomyces edwardsiae</name>
    <dbReference type="NCBI Taxonomy" id="3075527"/>
    <lineage>
        <taxon>Bacteria</taxon>
        <taxon>Bacillati</taxon>
        <taxon>Actinomycetota</taxon>
        <taxon>Actinomycetes</taxon>
        <taxon>Kitasatosporales</taxon>
        <taxon>Streptomycetaceae</taxon>
        <taxon>Streptomyces</taxon>
    </lineage>
</organism>
<sequence length="521" mass="56005">MPAAWNDTVHPLPELSLSLLFEEQATRTPTAPAVVYEGVTLTYAELNTRANRLARFLVEHGAGPETAVAVALPRSVLLVESVLAILKAGAVYFPLGPENPPPRTDVMLTGVRPAMVLTLRRAADRLTRGGTIPLALLDDPDTVRTVAAQPGWALTDRDRGGTLTSLGAATLIFTSGSTGAPKAVVNSHAGLANRLLWMQSVFALTGQDRVLHKTPIGFDVSVWELLWPLSVGATLVVAAPGGHKDPRYLARLMRDERITTVHFVPSMLGLFLEEPTSGAARGLRRVVCSGEALSPALQKRFQAQLNVPLFNLYGPTEAAIDVTWWNCAEERNPRVVPIGRPIWNTRMYVLDAEMNPVPIGEPGELFISGTGLARGYAGCPALTAERFLPDPHGLPGTRMYRTGDLARYRQDGALEYLGRIDDQVKIRGFRIELGEVEVALGLCAGVRGCAVAAVERAGRDKELVACVVAETGTTPEPAALHAELARTLPAHMIPASFVFVPRLPVNRNGKLDRAALPALVG</sequence>
<feature type="domain" description="AMP-binding enzyme C-terminal" evidence="2">
    <location>
        <begin position="435"/>
        <end position="510"/>
    </location>
</feature>
<evidence type="ECO:0000313" key="4">
    <source>
        <dbReference type="Proteomes" id="UP001183881"/>
    </source>
</evidence>
<dbReference type="InterPro" id="IPR010071">
    <property type="entry name" value="AA_adenyl_dom"/>
</dbReference>
<dbReference type="Gene3D" id="3.40.50.980">
    <property type="match status" value="2"/>
</dbReference>
<dbReference type="SUPFAM" id="SSF56801">
    <property type="entry name" value="Acetyl-CoA synthetase-like"/>
    <property type="match status" value="1"/>
</dbReference>
<dbReference type="Gene3D" id="2.30.38.10">
    <property type="entry name" value="Luciferase, Domain 3"/>
    <property type="match status" value="1"/>
</dbReference>
<protein>
    <submittedName>
        <fullName evidence="3">Amino acid adenylation domain-containing protein</fullName>
    </submittedName>
</protein>
<accession>A0ABU2PP11</accession>
<dbReference type="InterPro" id="IPR020845">
    <property type="entry name" value="AMP-binding_CS"/>
</dbReference>
<dbReference type="PROSITE" id="PS00455">
    <property type="entry name" value="AMP_BINDING"/>
    <property type="match status" value="1"/>
</dbReference>
<dbReference type="PANTHER" id="PTHR45527">
    <property type="entry name" value="NONRIBOSOMAL PEPTIDE SYNTHETASE"/>
    <property type="match status" value="1"/>
</dbReference>
<dbReference type="NCBIfam" id="TIGR01733">
    <property type="entry name" value="AA-adenyl-dom"/>
    <property type="match status" value="1"/>
</dbReference>
<keyword evidence="4" id="KW-1185">Reference proteome</keyword>
<comment type="caution">
    <text evidence="3">The sequence shown here is derived from an EMBL/GenBank/DDBJ whole genome shotgun (WGS) entry which is preliminary data.</text>
</comment>
<dbReference type="EMBL" id="JAVRFA010000002">
    <property type="protein sequence ID" value="MDT0393577.1"/>
    <property type="molecule type" value="Genomic_DNA"/>
</dbReference>
<dbReference type="PANTHER" id="PTHR45527:SF1">
    <property type="entry name" value="FATTY ACID SYNTHASE"/>
    <property type="match status" value="1"/>
</dbReference>
<dbReference type="Proteomes" id="UP001183881">
    <property type="component" value="Unassembled WGS sequence"/>
</dbReference>
<feature type="domain" description="AMP-dependent synthetase/ligase" evidence="1">
    <location>
        <begin position="21"/>
        <end position="376"/>
    </location>
</feature>
<evidence type="ECO:0000259" key="2">
    <source>
        <dbReference type="Pfam" id="PF13193"/>
    </source>
</evidence>
<name>A0ABU2PP11_9ACTN</name>
<dbReference type="InterPro" id="IPR025110">
    <property type="entry name" value="AMP-bd_C"/>
</dbReference>